<dbReference type="InParanoid" id="A0A395JKU2"/>
<comment type="caution">
    <text evidence="4">The sequence shown here is derived from an EMBL/GenBank/DDBJ whole genome shotgun (WGS) entry which is preliminary data.</text>
</comment>
<evidence type="ECO:0000313" key="4">
    <source>
        <dbReference type="EMBL" id="RBP51416.1"/>
    </source>
</evidence>
<name>A0A395JKU2_9GAMM</name>
<keyword evidence="4" id="KW-0808">Transferase</keyword>
<keyword evidence="2" id="KW-0472">Membrane</keyword>
<dbReference type="Proteomes" id="UP000253083">
    <property type="component" value="Unassembled WGS sequence"/>
</dbReference>
<accession>A0A395JKU2</accession>
<gene>
    <name evidence="4" type="ORF">DFR28_102843</name>
</gene>
<dbReference type="AlphaFoldDB" id="A0A395JKU2"/>
<dbReference type="RefSeq" id="WP_113954186.1">
    <property type="nucleotide sequence ID" value="NZ_QNRT01000002.1"/>
</dbReference>
<reference evidence="4 5" key="1">
    <citation type="submission" date="2018-06" db="EMBL/GenBank/DDBJ databases">
        <title>Genomic Encyclopedia of Type Strains, Phase IV (KMG-IV): sequencing the most valuable type-strain genomes for metagenomic binning, comparative biology and taxonomic classification.</title>
        <authorList>
            <person name="Goeker M."/>
        </authorList>
    </citation>
    <scope>NUCLEOTIDE SEQUENCE [LARGE SCALE GENOMIC DNA]</scope>
    <source>
        <strain evidence="4 5">DSM 24032</strain>
    </source>
</reference>
<keyword evidence="2" id="KW-1133">Transmembrane helix</keyword>
<dbReference type="EMBL" id="QNRT01000002">
    <property type="protein sequence ID" value="RBP51416.1"/>
    <property type="molecule type" value="Genomic_DNA"/>
</dbReference>
<evidence type="ECO:0000256" key="1">
    <source>
        <dbReference type="ARBA" id="ARBA00006464"/>
    </source>
</evidence>
<sequence>MTHYRNQITFVQQLKRLIWQCRLAMFPISKRVLDVSVSLLAIILLSPLLMVVSLAIKLESPGALFFRQRRVGLDGMPFMMWKFRSMHSDAEARKAELAADNEVDQGVLFKIKKDPRVTKVGAVIRKMSIDELPQLINVLIGDMSLVGPRPPLPSEVAQYRRVDRARLTVRPGITCLWQVSGRSDIPFEMQVTLDVEYIERQSIGFDLLLLLKTIPAVLLARGAY</sequence>
<keyword evidence="5" id="KW-1185">Reference proteome</keyword>
<keyword evidence="2" id="KW-0812">Transmembrane</keyword>
<dbReference type="PANTHER" id="PTHR30576">
    <property type="entry name" value="COLANIC BIOSYNTHESIS UDP-GLUCOSE LIPID CARRIER TRANSFERASE"/>
    <property type="match status" value="1"/>
</dbReference>
<evidence type="ECO:0000313" key="5">
    <source>
        <dbReference type="Proteomes" id="UP000253083"/>
    </source>
</evidence>
<dbReference type="OrthoDB" id="9808602at2"/>
<dbReference type="InterPro" id="IPR003362">
    <property type="entry name" value="Bact_transf"/>
</dbReference>
<feature type="domain" description="Bacterial sugar transferase" evidence="3">
    <location>
        <begin position="30"/>
        <end position="218"/>
    </location>
</feature>
<organism evidence="4 5">
    <name type="scientific">Arenicella xantha</name>
    <dbReference type="NCBI Taxonomy" id="644221"/>
    <lineage>
        <taxon>Bacteria</taxon>
        <taxon>Pseudomonadati</taxon>
        <taxon>Pseudomonadota</taxon>
        <taxon>Gammaproteobacteria</taxon>
        <taxon>Arenicellales</taxon>
        <taxon>Arenicellaceae</taxon>
        <taxon>Arenicella</taxon>
    </lineage>
</organism>
<comment type="similarity">
    <text evidence="1">Belongs to the bacterial sugar transferase family.</text>
</comment>
<dbReference type="PANTHER" id="PTHR30576:SF10">
    <property type="entry name" value="SLL5057 PROTEIN"/>
    <property type="match status" value="1"/>
</dbReference>
<feature type="transmembrane region" description="Helical" evidence="2">
    <location>
        <begin position="32"/>
        <end position="56"/>
    </location>
</feature>
<dbReference type="Pfam" id="PF02397">
    <property type="entry name" value="Bac_transf"/>
    <property type="match status" value="1"/>
</dbReference>
<evidence type="ECO:0000256" key="2">
    <source>
        <dbReference type="SAM" id="Phobius"/>
    </source>
</evidence>
<proteinExistence type="inferred from homology"/>
<protein>
    <submittedName>
        <fullName evidence="4">Lipopolysaccharide/colanic/teichoic acid biosynthesis glycosyltransferase</fullName>
    </submittedName>
</protein>
<dbReference type="GO" id="GO:0016780">
    <property type="term" value="F:phosphotransferase activity, for other substituted phosphate groups"/>
    <property type="evidence" value="ECO:0007669"/>
    <property type="project" value="TreeGrafter"/>
</dbReference>
<evidence type="ECO:0000259" key="3">
    <source>
        <dbReference type="Pfam" id="PF02397"/>
    </source>
</evidence>